<evidence type="ECO:0000313" key="3">
    <source>
        <dbReference type="Proteomes" id="UP000605784"/>
    </source>
</evidence>
<dbReference type="SUPFAM" id="SSF53927">
    <property type="entry name" value="Cytidine deaminase-like"/>
    <property type="match status" value="1"/>
</dbReference>
<dbReference type="InterPro" id="IPR002125">
    <property type="entry name" value="CMP_dCMP_dom"/>
</dbReference>
<evidence type="ECO:0000259" key="1">
    <source>
        <dbReference type="PROSITE" id="PS51747"/>
    </source>
</evidence>
<sequence length="153" mass="17017">MRDSFDEFDHETHMRRALELAREAADRGDRPFGSVLVRDDRIVMAASNRVVSEEDVRRHPELDLAMRARRELSPEERAETVMYTSTEPCPMCAGGIRHAGLGRVVYSVGGRDIGDFTDQSAPVQSAAILAGVTEVVGPVLHEEGRAIHEAFDW</sequence>
<evidence type="ECO:0000313" key="2">
    <source>
        <dbReference type="EMBL" id="GGN98159.1"/>
    </source>
</evidence>
<dbReference type="GO" id="GO:0002100">
    <property type="term" value="P:tRNA wobble adenosine to inosine editing"/>
    <property type="evidence" value="ECO:0007669"/>
    <property type="project" value="InterPro"/>
</dbReference>
<dbReference type="AlphaFoldDB" id="A0A830GMB5"/>
<accession>A0A830GMB5</accession>
<keyword evidence="3" id="KW-1185">Reference proteome</keyword>
<protein>
    <submittedName>
        <fullName evidence="2">tRNA-specific adenosine deaminase</fullName>
    </submittedName>
</protein>
<name>A0A830GMB5_9EURY</name>
<dbReference type="EMBL" id="BMOU01000004">
    <property type="protein sequence ID" value="GGN98159.1"/>
    <property type="molecule type" value="Genomic_DNA"/>
</dbReference>
<dbReference type="CDD" id="cd01285">
    <property type="entry name" value="nucleoside_deaminase"/>
    <property type="match status" value="1"/>
</dbReference>
<dbReference type="PANTHER" id="PTHR11079">
    <property type="entry name" value="CYTOSINE DEAMINASE FAMILY MEMBER"/>
    <property type="match status" value="1"/>
</dbReference>
<proteinExistence type="predicted"/>
<reference evidence="2" key="1">
    <citation type="journal article" date="2014" name="Int. J. Syst. Evol. Microbiol.">
        <title>Complete genome sequence of Corynebacterium casei LMG S-19264T (=DSM 44701T), isolated from a smear-ripened cheese.</title>
        <authorList>
            <consortium name="US DOE Joint Genome Institute (JGI-PGF)"/>
            <person name="Walter F."/>
            <person name="Albersmeier A."/>
            <person name="Kalinowski J."/>
            <person name="Ruckert C."/>
        </authorList>
    </citation>
    <scope>NUCLEOTIDE SEQUENCE</scope>
    <source>
        <strain evidence="2">JCM 17820</strain>
    </source>
</reference>
<dbReference type="PANTHER" id="PTHR11079:SF179">
    <property type="entry name" value="TRNA(ADENINE(34)) DEAMINASE, CHLOROPLASTIC"/>
    <property type="match status" value="1"/>
</dbReference>
<dbReference type="Pfam" id="PF14437">
    <property type="entry name" value="MafB19-deam"/>
    <property type="match status" value="1"/>
</dbReference>
<dbReference type="InterPro" id="IPR058535">
    <property type="entry name" value="MafB19-deam"/>
</dbReference>
<organism evidence="2 3">
    <name type="scientific">Haloarcula pellucida</name>
    <dbReference type="NCBI Taxonomy" id="1427151"/>
    <lineage>
        <taxon>Archaea</taxon>
        <taxon>Methanobacteriati</taxon>
        <taxon>Methanobacteriota</taxon>
        <taxon>Stenosarchaea group</taxon>
        <taxon>Halobacteria</taxon>
        <taxon>Halobacteriales</taxon>
        <taxon>Haloarculaceae</taxon>
        <taxon>Haloarcula</taxon>
    </lineage>
</organism>
<dbReference type="GO" id="GO:0052717">
    <property type="term" value="F:tRNA-specific adenosine-34 deaminase activity"/>
    <property type="evidence" value="ECO:0007669"/>
    <property type="project" value="UniProtKB-EC"/>
</dbReference>
<dbReference type="Proteomes" id="UP000605784">
    <property type="component" value="Unassembled WGS sequence"/>
</dbReference>
<dbReference type="PROSITE" id="PS51747">
    <property type="entry name" value="CYT_DCMP_DEAMINASES_2"/>
    <property type="match status" value="1"/>
</dbReference>
<dbReference type="Gene3D" id="3.40.140.10">
    <property type="entry name" value="Cytidine Deaminase, domain 2"/>
    <property type="match status" value="1"/>
</dbReference>
<comment type="caution">
    <text evidence="2">The sequence shown here is derived from an EMBL/GenBank/DDBJ whole genome shotgun (WGS) entry which is preliminary data.</text>
</comment>
<dbReference type="RefSeq" id="WP_188999120.1">
    <property type="nucleotide sequence ID" value="NZ_BMOU01000004.1"/>
</dbReference>
<gene>
    <name evidence="2" type="ORF">GCM10009030_28270</name>
</gene>
<feature type="domain" description="CMP/dCMP-type deaminase" evidence="1">
    <location>
        <begin position="8"/>
        <end position="130"/>
    </location>
</feature>
<dbReference type="InterPro" id="IPR016193">
    <property type="entry name" value="Cytidine_deaminase-like"/>
</dbReference>
<dbReference type="GO" id="GO:0046872">
    <property type="term" value="F:metal ion binding"/>
    <property type="evidence" value="ECO:0007669"/>
    <property type="project" value="UniProtKB-KW"/>
</dbReference>
<reference evidence="2" key="2">
    <citation type="submission" date="2020-09" db="EMBL/GenBank/DDBJ databases">
        <authorList>
            <person name="Sun Q."/>
            <person name="Ohkuma M."/>
        </authorList>
    </citation>
    <scope>NUCLEOTIDE SEQUENCE</scope>
    <source>
        <strain evidence="2">JCM 17820</strain>
    </source>
</reference>